<dbReference type="SMART" id="SM00530">
    <property type="entry name" value="HTH_XRE"/>
    <property type="match status" value="1"/>
</dbReference>
<dbReference type="EMBL" id="CP120983">
    <property type="protein sequence ID" value="WLQ66694.1"/>
    <property type="molecule type" value="Genomic_DNA"/>
</dbReference>
<name>A0ABY9JIA5_9ACTN</name>
<dbReference type="PROSITE" id="PS50943">
    <property type="entry name" value="HTH_CROC1"/>
    <property type="match status" value="1"/>
</dbReference>
<proteinExistence type="predicted"/>
<dbReference type="InterPro" id="IPR010982">
    <property type="entry name" value="Lambda_DNA-bd_dom_sf"/>
</dbReference>
<evidence type="ECO:0000313" key="2">
    <source>
        <dbReference type="EMBL" id="WLQ66694.1"/>
    </source>
</evidence>
<dbReference type="Proteomes" id="UP001224433">
    <property type="component" value="Chromosome"/>
</dbReference>
<gene>
    <name evidence="2" type="ORF">P8A20_25340</name>
</gene>
<sequence length="102" mass="10586">MRLPPGDFGVVLATLRARRGWSVREAARRANVSEGQICNLESGLRNPTPAVAAACDAAFGTGGELVELAGAGRRGAPSEDVVEGRLRGLRIRAGPVGAEGHR</sequence>
<dbReference type="SUPFAM" id="SSF47413">
    <property type="entry name" value="lambda repressor-like DNA-binding domains"/>
    <property type="match status" value="1"/>
</dbReference>
<reference evidence="2 3" key="1">
    <citation type="submission" date="2023-03" db="EMBL/GenBank/DDBJ databases">
        <title>Isolation and description of six Streptomyces strains from soil environments, able to metabolize different microbial glucans.</title>
        <authorList>
            <person name="Widen T."/>
            <person name="Larsbrink J."/>
        </authorList>
    </citation>
    <scope>NUCLEOTIDE SEQUENCE [LARGE SCALE GENOMIC DNA]</scope>
    <source>
        <strain evidence="2 3">Alt3</strain>
    </source>
</reference>
<accession>A0ABY9JIA5</accession>
<dbReference type="Pfam" id="PF13560">
    <property type="entry name" value="HTH_31"/>
    <property type="match status" value="1"/>
</dbReference>
<feature type="domain" description="HTH cro/C1-type" evidence="1">
    <location>
        <begin position="12"/>
        <end position="65"/>
    </location>
</feature>
<protein>
    <submittedName>
        <fullName evidence="2">Helix-turn-helix transcriptional regulator</fullName>
    </submittedName>
</protein>
<dbReference type="CDD" id="cd00093">
    <property type="entry name" value="HTH_XRE"/>
    <property type="match status" value="1"/>
</dbReference>
<evidence type="ECO:0000259" key="1">
    <source>
        <dbReference type="PROSITE" id="PS50943"/>
    </source>
</evidence>
<dbReference type="InterPro" id="IPR001387">
    <property type="entry name" value="Cro/C1-type_HTH"/>
</dbReference>
<organism evidence="2 3">
    <name type="scientific">Streptomyces glycanivorans</name>
    <dbReference type="NCBI Taxonomy" id="3033808"/>
    <lineage>
        <taxon>Bacteria</taxon>
        <taxon>Bacillati</taxon>
        <taxon>Actinomycetota</taxon>
        <taxon>Actinomycetes</taxon>
        <taxon>Kitasatosporales</taxon>
        <taxon>Streptomycetaceae</taxon>
        <taxon>Streptomyces</taxon>
    </lineage>
</organism>
<evidence type="ECO:0000313" key="3">
    <source>
        <dbReference type="Proteomes" id="UP001224433"/>
    </source>
</evidence>
<keyword evidence="3" id="KW-1185">Reference proteome</keyword>
<dbReference type="Gene3D" id="1.10.260.40">
    <property type="entry name" value="lambda repressor-like DNA-binding domains"/>
    <property type="match status" value="1"/>
</dbReference>
<dbReference type="RefSeq" id="WP_306104291.1">
    <property type="nucleotide sequence ID" value="NZ_CP120983.1"/>
</dbReference>